<evidence type="ECO:0000313" key="1">
    <source>
        <dbReference type="EMBL" id="CAB5224754.1"/>
    </source>
</evidence>
<accession>A0A6J7X1S0</accession>
<dbReference type="EMBL" id="LR798338">
    <property type="protein sequence ID" value="CAB5224754.1"/>
    <property type="molecule type" value="Genomic_DNA"/>
</dbReference>
<reference evidence="1" key="1">
    <citation type="submission" date="2020-05" db="EMBL/GenBank/DDBJ databases">
        <authorList>
            <person name="Chiriac C."/>
            <person name="Salcher M."/>
            <person name="Ghai R."/>
            <person name="Kavagutti S V."/>
        </authorList>
    </citation>
    <scope>NUCLEOTIDE SEQUENCE</scope>
</reference>
<sequence length="49" mass="5777">MKLSNIKQFKIGKSYLSLGYNFRGIGIGFGINKYMLDLDLVFFYISWEF</sequence>
<gene>
    <name evidence="1" type="ORF">UFOVP744_3</name>
</gene>
<protein>
    <submittedName>
        <fullName evidence="1">Uncharacterized protein</fullName>
    </submittedName>
</protein>
<proteinExistence type="predicted"/>
<name>A0A6J7X1S0_9CAUD</name>
<organism evidence="1">
    <name type="scientific">uncultured Caudovirales phage</name>
    <dbReference type="NCBI Taxonomy" id="2100421"/>
    <lineage>
        <taxon>Viruses</taxon>
        <taxon>Duplodnaviria</taxon>
        <taxon>Heunggongvirae</taxon>
        <taxon>Uroviricota</taxon>
        <taxon>Caudoviricetes</taxon>
        <taxon>Peduoviridae</taxon>
        <taxon>Maltschvirus</taxon>
        <taxon>Maltschvirus maltsch</taxon>
    </lineage>
</organism>